<evidence type="ECO:0000256" key="1">
    <source>
        <dbReference type="SAM" id="Phobius"/>
    </source>
</evidence>
<dbReference type="InterPro" id="IPR013783">
    <property type="entry name" value="Ig-like_fold"/>
</dbReference>
<keyword evidence="4" id="KW-1185">Reference proteome</keyword>
<evidence type="ECO:0000313" key="4">
    <source>
        <dbReference type="Proteomes" id="UP000236592"/>
    </source>
</evidence>
<accession>A0A2I7SJU0</accession>
<evidence type="ECO:0000259" key="2">
    <source>
        <dbReference type="PROSITE" id="PS50093"/>
    </source>
</evidence>
<dbReference type="InterPro" id="IPR000601">
    <property type="entry name" value="PKD_dom"/>
</dbReference>
<dbReference type="EMBL" id="CP025938">
    <property type="protein sequence ID" value="AUS06162.1"/>
    <property type="molecule type" value="Genomic_DNA"/>
</dbReference>
<proteinExistence type="predicted"/>
<sequence length="329" mass="37960">MRTNGHETAAKYLDKSVIYFFICVFLISGSALGYRFYNSFPCEQLVMDINARSYRISELIKFTDLTEHSKNRQWYFGDSTAVSDKREVLHVYTKPGKYLVRLRVNGSCIKETTLVIKDKKVLIDPNKIPNLKVPDSITVGQTLVLTDSTPEAHSWEWRFGETAHANATTQTASYSYESFGLKTITLIVNGDIKHMAKKRIRVYENTVLDEAPIKAIKPKKREIGWDIPYEPVVKEVEKKDEKVPFISEEDFAKALIKVSQEEITEKAFEPYFCGNINKNIVVDGKNMTFLVFCKKIRGKKIKIKRLTLFRNESTNCIENINLEYNRKIL</sequence>
<dbReference type="InterPro" id="IPR035986">
    <property type="entry name" value="PKD_dom_sf"/>
</dbReference>
<dbReference type="SUPFAM" id="SSF49299">
    <property type="entry name" value="PKD domain"/>
    <property type="match status" value="2"/>
</dbReference>
<keyword evidence="1" id="KW-0472">Membrane</keyword>
<feature type="transmembrane region" description="Helical" evidence="1">
    <location>
        <begin position="17"/>
        <end position="37"/>
    </location>
</feature>
<dbReference type="CDD" id="cd00146">
    <property type="entry name" value="PKD"/>
    <property type="match status" value="1"/>
</dbReference>
<feature type="domain" description="PKD" evidence="2">
    <location>
        <begin position="149"/>
        <end position="202"/>
    </location>
</feature>
<dbReference type="AlphaFoldDB" id="A0A2I7SJU0"/>
<reference evidence="4" key="1">
    <citation type="submission" date="2018-01" db="EMBL/GenBank/DDBJ databases">
        <title>Complete genome of Tamlana sp. UJ94.</title>
        <authorList>
            <person name="Jung J."/>
            <person name="Chung D."/>
            <person name="Bae S.S."/>
            <person name="Baek K."/>
        </authorList>
    </citation>
    <scope>NUCLEOTIDE SEQUENCE [LARGE SCALE GENOMIC DNA]</scope>
    <source>
        <strain evidence="4">UJ94</strain>
    </source>
</reference>
<protein>
    <recommendedName>
        <fullName evidence="2">PKD domain-containing protein</fullName>
    </recommendedName>
</protein>
<dbReference type="RefSeq" id="WP_102996125.1">
    <property type="nucleotide sequence ID" value="NZ_CP025938.1"/>
</dbReference>
<dbReference type="InterPro" id="IPR022409">
    <property type="entry name" value="PKD/Chitinase_dom"/>
</dbReference>
<evidence type="ECO:0000313" key="3">
    <source>
        <dbReference type="EMBL" id="AUS06162.1"/>
    </source>
</evidence>
<dbReference type="KEGG" id="taj:C1A40_12180"/>
<dbReference type="Pfam" id="PF18911">
    <property type="entry name" value="PKD_4"/>
    <property type="match status" value="1"/>
</dbReference>
<keyword evidence="1" id="KW-0812">Transmembrane</keyword>
<name>A0A2I7SJU0_9FLAO</name>
<dbReference type="Proteomes" id="UP000236592">
    <property type="component" value="Chromosome"/>
</dbReference>
<gene>
    <name evidence="3" type="ORF">C1A40_12180</name>
</gene>
<dbReference type="SMART" id="SM00089">
    <property type="entry name" value="PKD"/>
    <property type="match status" value="2"/>
</dbReference>
<feature type="domain" description="PKD" evidence="2">
    <location>
        <begin position="73"/>
        <end position="107"/>
    </location>
</feature>
<dbReference type="PROSITE" id="PS50093">
    <property type="entry name" value="PKD"/>
    <property type="match status" value="2"/>
</dbReference>
<dbReference type="Gene3D" id="2.60.40.10">
    <property type="entry name" value="Immunoglobulins"/>
    <property type="match status" value="2"/>
</dbReference>
<organism evidence="3 4">
    <name type="scientific">Pseudotamlana carrageenivorans</name>
    <dbReference type="NCBI Taxonomy" id="2069432"/>
    <lineage>
        <taxon>Bacteria</taxon>
        <taxon>Pseudomonadati</taxon>
        <taxon>Bacteroidota</taxon>
        <taxon>Flavobacteriia</taxon>
        <taxon>Flavobacteriales</taxon>
        <taxon>Flavobacteriaceae</taxon>
        <taxon>Pseudotamlana</taxon>
    </lineage>
</organism>
<keyword evidence="1" id="KW-1133">Transmembrane helix</keyword>